<reference evidence="1 2" key="1">
    <citation type="journal article" date="2013" name="Mar. Genomics">
        <title>Expression of sulfatases in Rhodopirellula baltica and the diversity of sulfatases in the genus Rhodopirellula.</title>
        <authorList>
            <person name="Wegner C.E."/>
            <person name="Richter-Heitmann T."/>
            <person name="Klindworth A."/>
            <person name="Klockow C."/>
            <person name="Richter M."/>
            <person name="Achstetter T."/>
            <person name="Glockner F.O."/>
            <person name="Harder J."/>
        </authorList>
    </citation>
    <scope>NUCLEOTIDE SEQUENCE [LARGE SCALE GENOMIC DNA]</scope>
    <source>
        <strain evidence="1 2">SM41</strain>
    </source>
</reference>
<keyword evidence="2" id="KW-1185">Reference proteome</keyword>
<dbReference type="AlphaFoldDB" id="M5UQT7"/>
<proteinExistence type="predicted"/>
<accession>M5UQT7</accession>
<protein>
    <submittedName>
        <fullName evidence="1">Uncharacterized protein</fullName>
    </submittedName>
</protein>
<dbReference type="Proteomes" id="UP000011885">
    <property type="component" value="Unassembled WGS sequence"/>
</dbReference>
<name>M5UQT7_9BACT</name>
<dbReference type="EMBL" id="ANOH01000017">
    <property type="protein sequence ID" value="EMI58353.1"/>
    <property type="molecule type" value="Genomic_DNA"/>
</dbReference>
<organism evidence="1 2">
    <name type="scientific">Rhodopirellula sallentina SM41</name>
    <dbReference type="NCBI Taxonomy" id="1263870"/>
    <lineage>
        <taxon>Bacteria</taxon>
        <taxon>Pseudomonadati</taxon>
        <taxon>Planctomycetota</taxon>
        <taxon>Planctomycetia</taxon>
        <taxon>Pirellulales</taxon>
        <taxon>Pirellulaceae</taxon>
        <taxon>Rhodopirellula</taxon>
    </lineage>
</organism>
<comment type="caution">
    <text evidence="1">The sequence shown here is derived from an EMBL/GenBank/DDBJ whole genome shotgun (WGS) entry which is preliminary data.</text>
</comment>
<dbReference type="PATRIC" id="fig|1263870.3.peg.233"/>
<evidence type="ECO:0000313" key="1">
    <source>
        <dbReference type="EMBL" id="EMI58353.1"/>
    </source>
</evidence>
<sequence length="112" mass="12024">MAQRESGRSVPARRQFQSVIENADANIDIGTRFPNRASDCFLSVRDHRRATCAGGTVITGTSKKLRVFPSREVGPGRTVSSVGKTRSRPWGRFVRSGGGCAGLKWGSLGSEG</sequence>
<evidence type="ECO:0000313" key="2">
    <source>
        <dbReference type="Proteomes" id="UP000011885"/>
    </source>
</evidence>
<gene>
    <name evidence="1" type="ORF">RSSM_00208</name>
</gene>